<dbReference type="PROSITE" id="PS51379">
    <property type="entry name" value="4FE4S_FER_2"/>
    <property type="match status" value="1"/>
</dbReference>
<proteinExistence type="predicted"/>
<evidence type="ECO:0000313" key="5">
    <source>
        <dbReference type="EMBL" id="MBC3887383.1"/>
    </source>
</evidence>
<dbReference type="EMBL" id="WJBD01000003">
    <property type="protein sequence ID" value="MBC3887383.1"/>
    <property type="molecule type" value="Genomic_DNA"/>
</dbReference>
<name>A0A923HZG6_9FIRM</name>
<protein>
    <submittedName>
        <fullName evidence="5">Epoxyqueuosine reductase</fullName>
    </submittedName>
</protein>
<keyword evidence="1" id="KW-0479">Metal-binding</keyword>
<feature type="domain" description="4Fe-4S ferredoxin-type" evidence="4">
    <location>
        <begin position="203"/>
        <end position="233"/>
    </location>
</feature>
<dbReference type="SUPFAM" id="SSF54862">
    <property type="entry name" value="4Fe-4S ferredoxins"/>
    <property type="match status" value="1"/>
</dbReference>
<gene>
    <name evidence="5" type="ORF">GH810_03550</name>
</gene>
<dbReference type="GO" id="GO:0051536">
    <property type="term" value="F:iron-sulfur cluster binding"/>
    <property type="evidence" value="ECO:0007669"/>
    <property type="project" value="UniProtKB-KW"/>
</dbReference>
<dbReference type="Gene3D" id="3.30.70.20">
    <property type="match status" value="1"/>
</dbReference>
<dbReference type="Pfam" id="PF00037">
    <property type="entry name" value="Fer4"/>
    <property type="match status" value="1"/>
</dbReference>
<keyword evidence="2" id="KW-0408">Iron</keyword>
<dbReference type="Proteomes" id="UP000616595">
    <property type="component" value="Unassembled WGS sequence"/>
</dbReference>
<evidence type="ECO:0000256" key="2">
    <source>
        <dbReference type="ARBA" id="ARBA00023004"/>
    </source>
</evidence>
<comment type="caution">
    <text evidence="5">The sequence shown here is derived from an EMBL/GenBank/DDBJ whole genome shotgun (WGS) entry which is preliminary data.</text>
</comment>
<sequence>MNKKDLLMHATSFLESLPDNTISAELAISKKVVGLKIYDAPILAIGNSQDPYFRLFKDETIIGNHFILPEEWLPEAQTVISFFLPYTNDVRAGNKTAPFWPAEEWLHARVEGQTVVTKMGQHLQAELAKAGYQSVIPTLDPRFQIRRSTDPGEQPFASNWSERHVALVCGLGTFGLSKGLITARGMAGRLGSLVTNLPLTADERPYSEIYEYCTQCGACVKQCPVAAISIETGKNHLRCSDFLDETAEKFKPRYGCGKCQVNVPCESRIPLSPASN</sequence>
<evidence type="ECO:0000256" key="1">
    <source>
        <dbReference type="ARBA" id="ARBA00022723"/>
    </source>
</evidence>
<dbReference type="InterPro" id="IPR017896">
    <property type="entry name" value="4Fe4S_Fe-S-bd"/>
</dbReference>
<evidence type="ECO:0000313" key="6">
    <source>
        <dbReference type="Proteomes" id="UP000616595"/>
    </source>
</evidence>
<evidence type="ECO:0000259" key="4">
    <source>
        <dbReference type="PROSITE" id="PS51379"/>
    </source>
</evidence>
<evidence type="ECO:0000256" key="3">
    <source>
        <dbReference type="ARBA" id="ARBA00023014"/>
    </source>
</evidence>
<dbReference type="AlphaFoldDB" id="A0A923HZG6"/>
<dbReference type="InterPro" id="IPR017900">
    <property type="entry name" value="4Fe4S_Fe_S_CS"/>
</dbReference>
<organism evidence="5 6">
    <name type="scientific">Acetobacterium paludosum</name>
    <dbReference type="NCBI Taxonomy" id="52693"/>
    <lineage>
        <taxon>Bacteria</taxon>
        <taxon>Bacillati</taxon>
        <taxon>Bacillota</taxon>
        <taxon>Clostridia</taxon>
        <taxon>Eubacteriales</taxon>
        <taxon>Eubacteriaceae</taxon>
        <taxon>Acetobacterium</taxon>
    </lineage>
</organism>
<dbReference type="OrthoDB" id="9784571at2"/>
<dbReference type="PROSITE" id="PS00198">
    <property type="entry name" value="4FE4S_FER_1"/>
    <property type="match status" value="1"/>
</dbReference>
<dbReference type="PANTHER" id="PTHR42827">
    <property type="entry name" value="IRON-SULFUR CLUSTER-BINDING PROTEIN-RELATED"/>
    <property type="match status" value="1"/>
</dbReference>
<dbReference type="RefSeq" id="WP_148565769.1">
    <property type="nucleotide sequence ID" value="NZ_RXYA01000002.1"/>
</dbReference>
<keyword evidence="3" id="KW-0411">Iron-sulfur</keyword>
<keyword evidence="6" id="KW-1185">Reference proteome</keyword>
<dbReference type="PANTHER" id="PTHR42827:SF1">
    <property type="entry name" value="IRON-SULFUR CLUSTER-BINDING PROTEIN"/>
    <property type="match status" value="1"/>
</dbReference>
<reference evidence="5" key="2">
    <citation type="submission" date="2020-10" db="EMBL/GenBank/DDBJ databases">
        <title>Comparative genomics of the Acetobacterium genus.</title>
        <authorList>
            <person name="Marshall C."/>
            <person name="May H."/>
            <person name="Norman S."/>
        </authorList>
    </citation>
    <scope>NUCLEOTIDE SEQUENCE</scope>
    <source>
        <strain evidence="5">DER-2019</strain>
    </source>
</reference>
<dbReference type="GO" id="GO:0046872">
    <property type="term" value="F:metal ion binding"/>
    <property type="evidence" value="ECO:0007669"/>
    <property type="project" value="UniProtKB-KW"/>
</dbReference>
<accession>A0A923HZG6</accession>
<reference evidence="5" key="1">
    <citation type="submission" date="2019-10" db="EMBL/GenBank/DDBJ databases">
        <authorList>
            <person name="Ross D.E."/>
            <person name="Gulliver D."/>
        </authorList>
    </citation>
    <scope>NUCLEOTIDE SEQUENCE</scope>
    <source>
        <strain evidence="5">DER-2019</strain>
    </source>
</reference>